<gene>
    <name evidence="16" type="ORF">WG66_7556</name>
</gene>
<feature type="transmembrane region" description="Helical" evidence="14">
    <location>
        <begin position="260"/>
        <end position="281"/>
    </location>
</feature>
<evidence type="ECO:0000256" key="9">
    <source>
        <dbReference type="ARBA" id="ARBA00022842"/>
    </source>
</evidence>
<evidence type="ECO:0000256" key="13">
    <source>
        <dbReference type="ARBA" id="ARBA00023136"/>
    </source>
</evidence>
<dbReference type="PRINTS" id="PR00119">
    <property type="entry name" value="CATATPASE"/>
</dbReference>
<dbReference type="AlphaFoldDB" id="A0A0W0FU06"/>
<dbReference type="Gene3D" id="3.40.50.1000">
    <property type="entry name" value="HAD superfamily/HAD-like"/>
    <property type="match status" value="1"/>
</dbReference>
<accession>A0A0W0FU06</accession>
<dbReference type="PROSITE" id="PS00154">
    <property type="entry name" value="ATPASE_E1_E2"/>
    <property type="match status" value="1"/>
</dbReference>
<dbReference type="FunFam" id="3.40.50.1000:FF:000001">
    <property type="entry name" value="Phospholipid-transporting ATPase IC"/>
    <property type="match status" value="1"/>
</dbReference>
<dbReference type="Proteomes" id="UP000054988">
    <property type="component" value="Unassembled WGS sequence"/>
</dbReference>
<organism evidence="16 17">
    <name type="scientific">Moniliophthora roreri</name>
    <name type="common">Frosty pod rot fungus</name>
    <name type="synonym">Monilia roreri</name>
    <dbReference type="NCBI Taxonomy" id="221103"/>
    <lineage>
        <taxon>Eukaryota</taxon>
        <taxon>Fungi</taxon>
        <taxon>Dikarya</taxon>
        <taxon>Basidiomycota</taxon>
        <taxon>Agaricomycotina</taxon>
        <taxon>Agaricomycetes</taxon>
        <taxon>Agaricomycetidae</taxon>
        <taxon>Agaricales</taxon>
        <taxon>Marasmiineae</taxon>
        <taxon>Marasmiaceae</taxon>
        <taxon>Moniliophthora</taxon>
    </lineage>
</organism>
<dbReference type="InterPro" id="IPR008250">
    <property type="entry name" value="ATPase_P-typ_transduc_dom_A_sf"/>
</dbReference>
<keyword evidence="8" id="KW-0067">ATP-binding</keyword>
<keyword evidence="11 14" id="KW-1133">Transmembrane helix</keyword>
<dbReference type="FunFam" id="2.70.150.10:FF:000014">
    <property type="entry name" value="Calcium-transporting ATPase, putative"/>
    <property type="match status" value="1"/>
</dbReference>
<dbReference type="InterPro" id="IPR004014">
    <property type="entry name" value="ATPase_P-typ_cation-transptr_N"/>
</dbReference>
<dbReference type="Pfam" id="PF00690">
    <property type="entry name" value="Cation_ATPase_N"/>
    <property type="match status" value="1"/>
</dbReference>
<dbReference type="FunFam" id="1.20.1110.10:FF:000065">
    <property type="entry name" value="Sarcoplasmic/endoplasmic reticulum calcium ATPase 1"/>
    <property type="match status" value="1"/>
</dbReference>
<evidence type="ECO:0000256" key="11">
    <source>
        <dbReference type="ARBA" id="ARBA00022989"/>
    </source>
</evidence>
<evidence type="ECO:0000256" key="12">
    <source>
        <dbReference type="ARBA" id="ARBA00023065"/>
    </source>
</evidence>
<dbReference type="PANTHER" id="PTHR42861">
    <property type="entry name" value="CALCIUM-TRANSPORTING ATPASE"/>
    <property type="match status" value="1"/>
</dbReference>
<evidence type="ECO:0000256" key="3">
    <source>
        <dbReference type="ARBA" id="ARBA00022448"/>
    </source>
</evidence>
<dbReference type="SMART" id="SM00831">
    <property type="entry name" value="Cation_ATPase_N"/>
    <property type="match status" value="1"/>
</dbReference>
<dbReference type="InterPro" id="IPR018303">
    <property type="entry name" value="ATPase_P-typ_P_site"/>
</dbReference>
<dbReference type="Pfam" id="PF00122">
    <property type="entry name" value="E1-E2_ATPase"/>
    <property type="match status" value="1"/>
</dbReference>
<evidence type="ECO:0000256" key="8">
    <source>
        <dbReference type="ARBA" id="ARBA00022840"/>
    </source>
</evidence>
<evidence type="ECO:0000256" key="5">
    <source>
        <dbReference type="ARBA" id="ARBA00022692"/>
    </source>
</evidence>
<dbReference type="InterPro" id="IPR001757">
    <property type="entry name" value="P_typ_ATPase"/>
</dbReference>
<feature type="transmembrane region" description="Helical" evidence="14">
    <location>
        <begin position="86"/>
        <end position="110"/>
    </location>
</feature>
<comment type="subcellular location">
    <subcellularLocation>
        <location evidence="1">Membrane</location>
        <topology evidence="1">Multi-pass membrane protein</topology>
    </subcellularLocation>
</comment>
<feature type="transmembrane region" description="Helical" evidence="14">
    <location>
        <begin position="63"/>
        <end position="80"/>
    </location>
</feature>
<evidence type="ECO:0000256" key="14">
    <source>
        <dbReference type="SAM" id="Phobius"/>
    </source>
</evidence>
<evidence type="ECO:0000313" key="16">
    <source>
        <dbReference type="EMBL" id="KTB39855.1"/>
    </source>
</evidence>
<keyword evidence="7" id="KW-0106">Calcium</keyword>
<dbReference type="Gene3D" id="3.40.1110.10">
    <property type="entry name" value="Calcium-transporting ATPase, cytoplasmic domain N"/>
    <property type="match status" value="1"/>
</dbReference>
<dbReference type="Gene3D" id="1.20.1110.10">
    <property type="entry name" value="Calcium-transporting ATPase, transmembrane domain"/>
    <property type="match status" value="1"/>
</dbReference>
<proteinExistence type="predicted"/>
<dbReference type="SUPFAM" id="SSF81653">
    <property type="entry name" value="Calcium ATPase, transduction domain A"/>
    <property type="match status" value="1"/>
</dbReference>
<comment type="caution">
    <text evidence="16">The sequence shown here is derived from an EMBL/GenBank/DDBJ whole genome shotgun (WGS) entry which is preliminary data.</text>
</comment>
<feature type="transmembrane region" description="Helical" evidence="14">
    <location>
        <begin position="293"/>
        <end position="321"/>
    </location>
</feature>
<dbReference type="GO" id="GO:0016887">
    <property type="term" value="F:ATP hydrolysis activity"/>
    <property type="evidence" value="ECO:0007669"/>
    <property type="project" value="InterPro"/>
</dbReference>
<keyword evidence="10" id="KW-1278">Translocase</keyword>
<sequence length="373" mass="40128">MALEAPWTKTPEEILQHFSVDPVRGLTSSQAAKHAEIYGKNELPEEPPTPLWELILEQFKDQLVLILLASAVISFVLAFFDESEGTFVSAFVEPLVILLILVANATVGVIQETNAEKAIEALKEYSPDEAKVIRSSQVSRIHASELVPGDIVAVSVGDKIPADCRLLSVSSSSFRVDQAILTGESVSVNKSVEVVSDPRAVKQDMVNMLFSGTTVVNGNAKAIVVFTGDKTAMGDIHKSISSQISEKTPLKRKLDDFGDMLAKVISVICILVWLVNIRHFADPSHHGIVKGAIYYFKIAVALAVAAIPEGLAAVITACLALGTKKMAQNNAIVRNLPSVETLGCTNVICSDKTGTLTTNQMSVSKVRVCSFLL</sequence>
<dbReference type="InterPro" id="IPR023214">
    <property type="entry name" value="HAD_sf"/>
</dbReference>
<keyword evidence="12" id="KW-0406">Ion transport</keyword>
<keyword evidence="5 14" id="KW-0812">Transmembrane</keyword>
<dbReference type="InterPro" id="IPR059000">
    <property type="entry name" value="ATPase_P-type_domA"/>
</dbReference>
<dbReference type="NCBIfam" id="TIGR01494">
    <property type="entry name" value="ATPase_P-type"/>
    <property type="match status" value="1"/>
</dbReference>
<dbReference type="SUPFAM" id="SSF81665">
    <property type="entry name" value="Calcium ATPase, transmembrane domain M"/>
    <property type="match status" value="1"/>
</dbReference>
<feature type="domain" description="Cation-transporting P-type ATPase N-terminal" evidence="15">
    <location>
        <begin position="5"/>
        <end position="79"/>
    </location>
</feature>
<evidence type="ECO:0000259" key="15">
    <source>
        <dbReference type="SMART" id="SM00831"/>
    </source>
</evidence>
<reference evidence="16 17" key="1">
    <citation type="submission" date="2015-12" db="EMBL/GenBank/DDBJ databases">
        <title>Draft genome sequence of Moniliophthora roreri, the causal agent of frosty pod rot of cacao.</title>
        <authorList>
            <person name="Aime M.C."/>
            <person name="Diaz-Valderrama J.R."/>
            <person name="Kijpornyongpan T."/>
            <person name="Phillips-Mora W."/>
        </authorList>
    </citation>
    <scope>NUCLEOTIDE SEQUENCE [LARGE SCALE GENOMIC DNA]</scope>
    <source>
        <strain evidence="16 17">MCA 2952</strain>
    </source>
</reference>
<evidence type="ECO:0000256" key="7">
    <source>
        <dbReference type="ARBA" id="ARBA00022837"/>
    </source>
</evidence>
<dbReference type="GO" id="GO:0005524">
    <property type="term" value="F:ATP binding"/>
    <property type="evidence" value="ECO:0007669"/>
    <property type="project" value="UniProtKB-KW"/>
</dbReference>
<keyword evidence="9" id="KW-0460">Magnesium</keyword>
<dbReference type="EC" id="7.2.2.10" evidence="2"/>
<keyword evidence="13 14" id="KW-0472">Membrane</keyword>
<protein>
    <recommendedName>
        <fullName evidence="2">P-type Ca(2+) transporter</fullName>
        <ecNumber evidence="2">7.2.2.10</ecNumber>
    </recommendedName>
</protein>
<evidence type="ECO:0000256" key="6">
    <source>
        <dbReference type="ARBA" id="ARBA00022741"/>
    </source>
</evidence>
<dbReference type="GO" id="GO:0005388">
    <property type="term" value="F:P-type calcium transporter activity"/>
    <property type="evidence" value="ECO:0007669"/>
    <property type="project" value="UniProtKB-EC"/>
</dbReference>
<dbReference type="InterPro" id="IPR023298">
    <property type="entry name" value="ATPase_P-typ_TM_dom_sf"/>
</dbReference>
<dbReference type="EMBL" id="LATX01001627">
    <property type="protein sequence ID" value="KTB39855.1"/>
    <property type="molecule type" value="Genomic_DNA"/>
</dbReference>
<evidence type="ECO:0000256" key="10">
    <source>
        <dbReference type="ARBA" id="ARBA00022967"/>
    </source>
</evidence>
<dbReference type="GO" id="GO:0016020">
    <property type="term" value="C:membrane"/>
    <property type="evidence" value="ECO:0007669"/>
    <property type="project" value="UniProtKB-SubCell"/>
</dbReference>
<keyword evidence="4" id="KW-0109">Calcium transport</keyword>
<dbReference type="InterPro" id="IPR023299">
    <property type="entry name" value="ATPase_P-typ_cyto_dom_N"/>
</dbReference>
<evidence type="ECO:0000256" key="2">
    <source>
        <dbReference type="ARBA" id="ARBA00012790"/>
    </source>
</evidence>
<name>A0A0W0FU06_MONRR</name>
<evidence type="ECO:0000256" key="1">
    <source>
        <dbReference type="ARBA" id="ARBA00004141"/>
    </source>
</evidence>
<keyword evidence="3" id="KW-0813">Transport</keyword>
<evidence type="ECO:0000256" key="4">
    <source>
        <dbReference type="ARBA" id="ARBA00022568"/>
    </source>
</evidence>
<dbReference type="Gene3D" id="2.70.150.10">
    <property type="entry name" value="Calcium-transporting ATPase, cytoplasmic transduction domain A"/>
    <property type="match status" value="1"/>
</dbReference>
<evidence type="ECO:0000313" key="17">
    <source>
        <dbReference type="Proteomes" id="UP000054988"/>
    </source>
</evidence>
<keyword evidence="6" id="KW-0547">Nucleotide-binding</keyword>